<dbReference type="EMBL" id="CAFBLP010000104">
    <property type="protein sequence ID" value="CAB4890367.1"/>
    <property type="molecule type" value="Genomic_DNA"/>
</dbReference>
<proteinExistence type="predicted"/>
<accession>A0A6J7F4F2</accession>
<dbReference type="AlphaFoldDB" id="A0A6J7F4F2"/>
<gene>
    <name evidence="1" type="ORF">UFOPK3376_02777</name>
</gene>
<protein>
    <submittedName>
        <fullName evidence="1">Unannotated protein</fullName>
    </submittedName>
</protein>
<name>A0A6J7F4F2_9ZZZZ</name>
<organism evidence="1">
    <name type="scientific">freshwater metagenome</name>
    <dbReference type="NCBI Taxonomy" id="449393"/>
    <lineage>
        <taxon>unclassified sequences</taxon>
        <taxon>metagenomes</taxon>
        <taxon>ecological metagenomes</taxon>
    </lineage>
</organism>
<evidence type="ECO:0000313" key="1">
    <source>
        <dbReference type="EMBL" id="CAB4890367.1"/>
    </source>
</evidence>
<sequence length="66" mass="7490">MRVDRLYTRATASQIASDIACAHRRDPALHRVRGMFAAEQWEAIWAPAENGPPGDHVVWVRLVPLR</sequence>
<reference evidence="1" key="1">
    <citation type="submission" date="2020-05" db="EMBL/GenBank/DDBJ databases">
        <authorList>
            <person name="Chiriac C."/>
            <person name="Salcher M."/>
            <person name="Ghai R."/>
            <person name="Kavagutti S V."/>
        </authorList>
    </citation>
    <scope>NUCLEOTIDE SEQUENCE</scope>
</reference>